<sequence length="252" mass="27906">MEAAGDGSMGMFGGTPDAAAAIGRSAEVAGLLNKLVNGLGAAVMDIPSDEFTIHPSTDLLIQALQNYSCNTYLVEPVHHTTDPCSHMVDCWAAKLKKDAEMIRRGEKGGKYIFLLNNTYDVLQMLQPPSASFAGVEELESRLTSMVELYKKCYLDECWAPLHRLNLDMFAAEFRAICDCQSTWKVTAELRYKLRQEIVDFVVPPYEVSLCDRSGGSGLSFPLKRLVFGGKKQKKRYYTGAQLEGKIRGLFEG</sequence>
<comment type="function">
    <text evidence="3">Component of the exocyst complex.</text>
</comment>
<dbReference type="GeneID" id="123040068"/>
<evidence type="ECO:0000313" key="5">
    <source>
        <dbReference type="EnsemblPlants" id="TraesCS2B02G042400.1"/>
    </source>
</evidence>
<dbReference type="Gramene" id="TraesJUL2B03G00835540.1">
    <property type="protein sequence ID" value="TraesJUL2B03G00835540.1"/>
    <property type="gene ID" value="TraesJUL2B03G00835540"/>
</dbReference>
<comment type="similarity">
    <text evidence="1 3">Belongs to the EXO70 family.</text>
</comment>
<evidence type="ECO:0000259" key="4">
    <source>
        <dbReference type="Pfam" id="PF03081"/>
    </source>
</evidence>
<reference evidence="5" key="1">
    <citation type="submission" date="2018-08" db="EMBL/GenBank/DDBJ databases">
        <authorList>
            <person name="Rossello M."/>
        </authorList>
    </citation>
    <scope>NUCLEOTIDE SEQUENCE [LARGE SCALE GENOMIC DNA]</scope>
    <source>
        <strain evidence="5">cv. Chinese Spring</strain>
    </source>
</reference>
<dbReference type="InterPro" id="IPR004140">
    <property type="entry name" value="Exo70"/>
</dbReference>
<evidence type="ECO:0000256" key="1">
    <source>
        <dbReference type="ARBA" id="ARBA00006756"/>
    </source>
</evidence>
<organism evidence="5">
    <name type="scientific">Triticum aestivum</name>
    <name type="common">Wheat</name>
    <dbReference type="NCBI Taxonomy" id="4565"/>
    <lineage>
        <taxon>Eukaryota</taxon>
        <taxon>Viridiplantae</taxon>
        <taxon>Streptophyta</taxon>
        <taxon>Embryophyta</taxon>
        <taxon>Tracheophyta</taxon>
        <taxon>Spermatophyta</taxon>
        <taxon>Magnoliopsida</taxon>
        <taxon>Liliopsida</taxon>
        <taxon>Poales</taxon>
        <taxon>Poaceae</taxon>
        <taxon>BOP clade</taxon>
        <taxon>Pooideae</taxon>
        <taxon>Triticodae</taxon>
        <taxon>Triticeae</taxon>
        <taxon>Triticinae</taxon>
        <taxon>Triticum</taxon>
    </lineage>
</organism>
<keyword evidence="6" id="KW-1185">Reference proteome</keyword>
<dbReference type="InterPro" id="IPR016159">
    <property type="entry name" value="Cullin_repeat-like_dom_sf"/>
</dbReference>
<dbReference type="Gramene" id="TraesMAC2B03G00828450.1">
    <property type="protein sequence ID" value="TraesMAC2B03G00828450.1"/>
    <property type="gene ID" value="TraesMAC2B03G00828450"/>
</dbReference>
<dbReference type="SUPFAM" id="SSF74788">
    <property type="entry name" value="Cullin repeat-like"/>
    <property type="match status" value="1"/>
</dbReference>
<dbReference type="GO" id="GO:0006887">
    <property type="term" value="P:exocytosis"/>
    <property type="evidence" value="ECO:0007669"/>
    <property type="project" value="UniProtKB-KW"/>
</dbReference>
<proteinExistence type="inferred from homology"/>
<keyword evidence="3" id="KW-0268">Exocytosis</keyword>
<dbReference type="Gramene" id="TraesROB_scaffold_037372_01G000100.1">
    <property type="protein sequence ID" value="TraesROB_scaffold_037372_01G000100.1"/>
    <property type="gene ID" value="TraesROB_scaffold_037372_01G000100"/>
</dbReference>
<dbReference type="Gramene" id="TraesCS2B02G042400.1">
    <property type="protein sequence ID" value="TraesCS2B02G042400.1"/>
    <property type="gene ID" value="TraesCS2B02G042400"/>
</dbReference>
<accession>A0A3B6BXI3</accession>
<dbReference type="Gramene" id="TraesNOR2B03G00841270.1">
    <property type="protein sequence ID" value="TraesNOR2B03G00841270.1"/>
    <property type="gene ID" value="TraesNOR2B03G00841270"/>
</dbReference>
<dbReference type="AlphaFoldDB" id="A0A3B6BXI3"/>
<dbReference type="STRING" id="4565.A0A3B6BXI3"/>
<protein>
    <recommendedName>
        <fullName evidence="3">Exocyst subunit Exo70 family protein</fullName>
    </recommendedName>
</protein>
<dbReference type="InterPro" id="IPR046364">
    <property type="entry name" value="Exo70_C"/>
</dbReference>
<dbReference type="Gramene" id="TraesSTA2B03G00830940.1">
    <property type="protein sequence ID" value="TraesSTA2B03G00830940.1"/>
    <property type="gene ID" value="TraesSTA2B03G00830940"/>
</dbReference>
<dbReference type="Gramene" id="TraesLAC2B03G00828010.1">
    <property type="protein sequence ID" value="TraesLAC2B03G00828010.1"/>
    <property type="gene ID" value="TraesLAC2B03G00828010"/>
</dbReference>
<dbReference type="GO" id="GO:0005546">
    <property type="term" value="F:phosphatidylinositol-4,5-bisphosphate binding"/>
    <property type="evidence" value="ECO:0007669"/>
    <property type="project" value="InterPro"/>
</dbReference>
<dbReference type="OrthoDB" id="699821at2759"/>
<dbReference type="Proteomes" id="UP000019116">
    <property type="component" value="Chromosome 2B"/>
</dbReference>
<dbReference type="Pfam" id="PF03081">
    <property type="entry name" value="Exo70_C"/>
    <property type="match status" value="1"/>
</dbReference>
<name>A0A3B6BXI3_WHEAT</name>
<dbReference type="Gramene" id="TraesPARA_EIv1.0_0613400.1">
    <property type="protein sequence ID" value="TraesPARA_EIv1.0_0613400.1.CDS"/>
    <property type="gene ID" value="TraesPARA_EIv1.0_0613400"/>
</dbReference>
<evidence type="ECO:0000256" key="2">
    <source>
        <dbReference type="ARBA" id="ARBA00022448"/>
    </source>
</evidence>
<evidence type="ECO:0000256" key="3">
    <source>
        <dbReference type="RuleBase" id="RU365026"/>
    </source>
</evidence>
<dbReference type="EnsemblPlants" id="TraesCS2B02G042400.1">
    <property type="protein sequence ID" value="TraesCS2B02G042400.1"/>
    <property type="gene ID" value="TraesCS2B02G042400"/>
</dbReference>
<evidence type="ECO:0000313" key="6">
    <source>
        <dbReference type="Proteomes" id="UP000019116"/>
    </source>
</evidence>
<dbReference type="Gene3D" id="1.20.1280.170">
    <property type="entry name" value="Exocyst complex component Exo70"/>
    <property type="match status" value="1"/>
</dbReference>
<dbReference type="PANTHER" id="PTHR12542:SF160">
    <property type="entry name" value="EXOCYST SUBUNIT EXO70 FAMILY PROTEIN"/>
    <property type="match status" value="1"/>
</dbReference>
<dbReference type="Gramene" id="TraesARI2B03G00839730.1">
    <property type="protein sequence ID" value="TraesARI2B03G00839730.1"/>
    <property type="gene ID" value="TraesARI2B03G00839730"/>
</dbReference>
<keyword evidence="3" id="KW-0653">Protein transport</keyword>
<dbReference type="SMR" id="A0A3B6BXI3"/>
<dbReference type="Gramene" id="TraesWEE_scaffold_032539_01G000300.1">
    <property type="protein sequence ID" value="TraesWEE_scaffold_032539_01G000300.1"/>
    <property type="gene ID" value="TraesWEE_scaffold_032539_01G000300"/>
</dbReference>
<dbReference type="GO" id="GO:0000145">
    <property type="term" value="C:exocyst"/>
    <property type="evidence" value="ECO:0007669"/>
    <property type="project" value="InterPro"/>
</dbReference>
<dbReference type="RefSeq" id="XP_044318942.1">
    <property type="nucleotide sequence ID" value="XM_044463007.1"/>
</dbReference>
<dbReference type="Gramene" id="TraesSYM2B03G00840540.1">
    <property type="protein sequence ID" value="TraesSYM2B03G00840540.1"/>
    <property type="gene ID" value="TraesSYM2B03G00840540"/>
</dbReference>
<dbReference type="Gramene" id="TraesCLE_scaffold_042458_01G000100.1">
    <property type="protein sequence ID" value="TraesCLE_scaffold_042458_01G000100.1"/>
    <property type="gene ID" value="TraesCLE_scaffold_042458_01G000100"/>
</dbReference>
<dbReference type="Gramene" id="TraesJAG2B03G00830370.1">
    <property type="protein sequence ID" value="TraesJAG2B03G00830370.1"/>
    <property type="gene ID" value="TraesJAG2B03G00830370"/>
</dbReference>
<dbReference type="GO" id="GO:0015031">
    <property type="term" value="P:protein transport"/>
    <property type="evidence" value="ECO:0007669"/>
    <property type="project" value="UniProtKB-KW"/>
</dbReference>
<reference evidence="5" key="2">
    <citation type="submission" date="2018-10" db="UniProtKB">
        <authorList>
            <consortium name="EnsemblPlants"/>
        </authorList>
    </citation>
    <scope>IDENTIFICATION</scope>
</reference>
<keyword evidence="2 3" id="KW-0813">Transport</keyword>
<dbReference type="PANTHER" id="PTHR12542">
    <property type="entry name" value="EXOCYST COMPLEX PROTEIN EXO70"/>
    <property type="match status" value="1"/>
</dbReference>
<gene>
    <name evidence="5" type="primary">LOC123040068</name>
</gene>
<feature type="domain" description="Exocyst complex subunit Exo70 C-terminal" evidence="4">
    <location>
        <begin position="84"/>
        <end position="206"/>
    </location>
</feature>